<dbReference type="InterPro" id="IPR002173">
    <property type="entry name" value="Carboh/pur_kinase_PfkB_CS"/>
</dbReference>
<dbReference type="CDD" id="cd01168">
    <property type="entry name" value="adenosine_kinase"/>
    <property type="match status" value="1"/>
</dbReference>
<dbReference type="Proteomes" id="UP001595528">
    <property type="component" value="Unassembled WGS sequence"/>
</dbReference>
<evidence type="ECO:0000313" key="6">
    <source>
        <dbReference type="Proteomes" id="UP001595528"/>
    </source>
</evidence>
<organism evidence="5 6">
    <name type="scientific">Marinibaculum pumilum</name>
    <dbReference type="NCBI Taxonomy" id="1766165"/>
    <lineage>
        <taxon>Bacteria</taxon>
        <taxon>Pseudomonadati</taxon>
        <taxon>Pseudomonadota</taxon>
        <taxon>Alphaproteobacteria</taxon>
        <taxon>Rhodospirillales</taxon>
        <taxon>Rhodospirillaceae</taxon>
        <taxon>Marinibaculum</taxon>
    </lineage>
</organism>
<dbReference type="GO" id="GO:0016301">
    <property type="term" value="F:kinase activity"/>
    <property type="evidence" value="ECO:0007669"/>
    <property type="project" value="UniProtKB-KW"/>
</dbReference>
<dbReference type="SUPFAM" id="SSF53613">
    <property type="entry name" value="Ribokinase-like"/>
    <property type="match status" value="1"/>
</dbReference>
<dbReference type="Pfam" id="PF00294">
    <property type="entry name" value="PfkB"/>
    <property type="match status" value="1"/>
</dbReference>
<dbReference type="InterPro" id="IPR011611">
    <property type="entry name" value="PfkB_dom"/>
</dbReference>
<dbReference type="InterPro" id="IPR052700">
    <property type="entry name" value="Carb_kinase_PfkB-like"/>
</dbReference>
<dbReference type="Gene3D" id="3.40.1190.20">
    <property type="match status" value="1"/>
</dbReference>
<keyword evidence="2" id="KW-0808">Transferase</keyword>
<evidence type="ECO:0000259" key="4">
    <source>
        <dbReference type="Pfam" id="PF00294"/>
    </source>
</evidence>
<reference evidence="6" key="1">
    <citation type="journal article" date="2019" name="Int. J. Syst. Evol. Microbiol.">
        <title>The Global Catalogue of Microorganisms (GCM) 10K type strain sequencing project: providing services to taxonomists for standard genome sequencing and annotation.</title>
        <authorList>
            <consortium name="The Broad Institute Genomics Platform"/>
            <consortium name="The Broad Institute Genome Sequencing Center for Infectious Disease"/>
            <person name="Wu L."/>
            <person name="Ma J."/>
        </authorList>
    </citation>
    <scope>NUCLEOTIDE SEQUENCE [LARGE SCALE GENOMIC DNA]</scope>
    <source>
        <strain evidence="6">KCTC 42964</strain>
    </source>
</reference>
<dbReference type="PROSITE" id="PS00584">
    <property type="entry name" value="PFKB_KINASES_2"/>
    <property type="match status" value="1"/>
</dbReference>
<feature type="domain" description="Carbohydrate kinase PfkB" evidence="4">
    <location>
        <begin position="59"/>
        <end position="316"/>
    </location>
</feature>
<proteinExistence type="inferred from homology"/>
<evidence type="ECO:0000256" key="1">
    <source>
        <dbReference type="ARBA" id="ARBA00010688"/>
    </source>
</evidence>
<comment type="similarity">
    <text evidence="1">Belongs to the carbohydrate kinase PfkB family.</text>
</comment>
<dbReference type="PANTHER" id="PTHR43320">
    <property type="entry name" value="SUGAR KINASE"/>
    <property type="match status" value="1"/>
</dbReference>
<evidence type="ECO:0000256" key="3">
    <source>
        <dbReference type="ARBA" id="ARBA00022777"/>
    </source>
</evidence>
<dbReference type="InterPro" id="IPR029056">
    <property type="entry name" value="Ribokinase-like"/>
</dbReference>
<keyword evidence="6" id="KW-1185">Reference proteome</keyword>
<dbReference type="PANTHER" id="PTHR43320:SF3">
    <property type="entry name" value="CARBOHYDRATE KINASE PFKB DOMAIN-CONTAINING PROTEIN"/>
    <property type="match status" value="1"/>
</dbReference>
<name>A0ABV7L694_9PROT</name>
<protein>
    <submittedName>
        <fullName evidence="5">Adenosine kinase</fullName>
    </submittedName>
</protein>
<sequence>MADPKFDVLGIGNAIVDVLSHSDDAFLQRHDMPKGTMSLIDDAAAEAIYADMGPGIEASGGSAANTIAGLAAMGGSAAFIGKVRDDQLGTVFTHDIRAAGAAFDTPAAADGLPTARCLILVTPDAQRTMNTFLGASTGLGPEDVDPAKVEAASVTYLEGYLWDPPRAKEAFRKAMEIAKGAGRQVALSLSDPFCVDRYRKEFRELADGPVDILFANEEEIKSLYEVEDFDSALQAVRGKVGVAVLTRSEKGAVVVTAEETHRIEAEPVSKLVDTTGAGDLFAAGFLYGVTQGHDLPTAGRIAAIAAAECISHFGPRPEADLKALLRDRLG</sequence>
<keyword evidence="3 5" id="KW-0418">Kinase</keyword>
<gene>
    <name evidence="5" type="ORF">ACFOGJ_22095</name>
</gene>
<comment type="caution">
    <text evidence="5">The sequence shown here is derived from an EMBL/GenBank/DDBJ whole genome shotgun (WGS) entry which is preliminary data.</text>
</comment>
<evidence type="ECO:0000256" key="2">
    <source>
        <dbReference type="ARBA" id="ARBA00022679"/>
    </source>
</evidence>
<dbReference type="RefSeq" id="WP_379904675.1">
    <property type="nucleotide sequence ID" value="NZ_JBHRTR010000035.1"/>
</dbReference>
<accession>A0ABV7L694</accession>
<evidence type="ECO:0000313" key="5">
    <source>
        <dbReference type="EMBL" id="MFC3229959.1"/>
    </source>
</evidence>
<dbReference type="EMBL" id="JBHRTR010000035">
    <property type="protein sequence ID" value="MFC3229959.1"/>
    <property type="molecule type" value="Genomic_DNA"/>
</dbReference>